<dbReference type="eggNOG" id="COG2208">
    <property type="taxonomic scope" value="Bacteria"/>
</dbReference>
<keyword evidence="1" id="KW-0378">Hydrolase</keyword>
<dbReference type="PANTHER" id="PTHR43156">
    <property type="entry name" value="STAGE II SPORULATION PROTEIN E-RELATED"/>
    <property type="match status" value="1"/>
</dbReference>
<feature type="domain" description="PPM-type phosphatase" evidence="2">
    <location>
        <begin position="307"/>
        <end position="530"/>
    </location>
</feature>
<evidence type="ECO:0000259" key="2">
    <source>
        <dbReference type="SMART" id="SM00331"/>
    </source>
</evidence>
<dbReference type="EMBL" id="CP007155">
    <property type="protein sequence ID" value="AHH98134.1"/>
    <property type="molecule type" value="Genomic_DNA"/>
</dbReference>
<keyword evidence="4" id="KW-1185">Reference proteome</keyword>
<gene>
    <name evidence="3" type="ORF">KALB_4772</name>
</gene>
<dbReference type="GO" id="GO:0016791">
    <property type="term" value="F:phosphatase activity"/>
    <property type="evidence" value="ECO:0007669"/>
    <property type="project" value="TreeGrafter"/>
</dbReference>
<organism evidence="3 4">
    <name type="scientific">Kutzneria albida DSM 43870</name>
    <dbReference type="NCBI Taxonomy" id="1449976"/>
    <lineage>
        <taxon>Bacteria</taxon>
        <taxon>Bacillati</taxon>
        <taxon>Actinomycetota</taxon>
        <taxon>Actinomycetes</taxon>
        <taxon>Pseudonocardiales</taxon>
        <taxon>Pseudonocardiaceae</taxon>
        <taxon>Kutzneria</taxon>
    </lineage>
</organism>
<dbReference type="PANTHER" id="PTHR43156:SF2">
    <property type="entry name" value="STAGE II SPORULATION PROTEIN E"/>
    <property type="match status" value="1"/>
</dbReference>
<sequence>MTETEQVLPLSAAALAPAVDQAPLAAVVVTAAGSVHAANQAARTVFAHLEAGSTLEEGLPSWLTDAHHGFLDQRGTGGRPQPTGRIGERSFEAHPVRLAGDSVVWWLVEDTDAQLARHALGLERARTAFLTEASSALLSSLNLRRCMEVVAQLAAEHLADAAFVIAPSYRRVFPSVRCLRGEEPAHVELQVDPQEVPGLAEALQGFPPVPSRWIDPAAAPAWLVPGEFGEVGSIVVTPLPGHGVPAGALVLLRAAEHAVFSQDEEVFARLFAARSGAAMSAARMFAEQVSITDTLMRDLLPPVLHQIRGVEFAGRYRASLDSERVGGDFYDVHPGTDEDVESLAVLGDVAGKGLEAAVLTGKIRTTLHALLPMAEDHSRLLGLLNDALLSADSTRFVTLVLASAVRRGPEVHLRVTSAGHPPPLIVRATGEVEEVPTRGPLIGVLPEVVVETAHIALAPGETCLVFTDGVTEAVGGPLGEEMFGEDRLRRVLAECGGMPAEAVVERVHMLAAQWIGRGGHDDMAVLAITAPRGQHLTAVGGQGRGRYTA</sequence>
<dbReference type="HOGENOM" id="CLU_014270_2_0_11"/>
<evidence type="ECO:0000313" key="4">
    <source>
        <dbReference type="Proteomes" id="UP000019225"/>
    </source>
</evidence>
<dbReference type="PATRIC" id="fig|1449976.3.peg.4804"/>
<proteinExistence type="predicted"/>
<dbReference type="STRING" id="1449976.KALB_4772"/>
<dbReference type="SMART" id="SM00331">
    <property type="entry name" value="PP2C_SIG"/>
    <property type="match status" value="1"/>
</dbReference>
<dbReference type="Gene3D" id="3.60.40.10">
    <property type="entry name" value="PPM-type phosphatase domain"/>
    <property type="match status" value="1"/>
</dbReference>
<dbReference type="Gene3D" id="3.30.450.40">
    <property type="match status" value="1"/>
</dbReference>
<accession>W5WJ15</accession>
<dbReference type="InterPro" id="IPR029016">
    <property type="entry name" value="GAF-like_dom_sf"/>
</dbReference>
<dbReference type="Proteomes" id="UP000019225">
    <property type="component" value="Chromosome"/>
</dbReference>
<evidence type="ECO:0000313" key="3">
    <source>
        <dbReference type="EMBL" id="AHH98134.1"/>
    </source>
</evidence>
<dbReference type="OrthoDB" id="5241041at2"/>
<dbReference type="InterPro" id="IPR001932">
    <property type="entry name" value="PPM-type_phosphatase-like_dom"/>
</dbReference>
<protein>
    <recommendedName>
        <fullName evidence="2">PPM-type phosphatase domain-containing protein</fullName>
    </recommendedName>
</protein>
<name>W5WJ15_9PSEU</name>
<dbReference type="SUPFAM" id="SSF81606">
    <property type="entry name" value="PP2C-like"/>
    <property type="match status" value="1"/>
</dbReference>
<reference evidence="3 4" key="1">
    <citation type="journal article" date="2014" name="BMC Genomics">
        <title>Complete genome sequence of producer of the glycopeptide antibiotic Aculeximycin Kutzneria albida DSM 43870T, a representative of minor genus of Pseudonocardiaceae.</title>
        <authorList>
            <person name="Rebets Y."/>
            <person name="Tokovenko B."/>
            <person name="Lushchyk I."/>
            <person name="Ruckert C."/>
            <person name="Zaburannyi N."/>
            <person name="Bechthold A."/>
            <person name="Kalinowski J."/>
            <person name="Luzhetskyy A."/>
        </authorList>
    </citation>
    <scope>NUCLEOTIDE SEQUENCE [LARGE SCALE GENOMIC DNA]</scope>
    <source>
        <strain evidence="3">DSM 43870</strain>
    </source>
</reference>
<evidence type="ECO:0000256" key="1">
    <source>
        <dbReference type="ARBA" id="ARBA00022801"/>
    </source>
</evidence>
<dbReference type="KEGG" id="kal:KALB_4772"/>
<dbReference type="Pfam" id="PF07228">
    <property type="entry name" value="SpoIIE"/>
    <property type="match status" value="1"/>
</dbReference>
<dbReference type="InterPro" id="IPR036457">
    <property type="entry name" value="PPM-type-like_dom_sf"/>
</dbReference>
<dbReference type="SUPFAM" id="SSF55781">
    <property type="entry name" value="GAF domain-like"/>
    <property type="match status" value="1"/>
</dbReference>
<dbReference type="InterPro" id="IPR052016">
    <property type="entry name" value="Bact_Sigma-Reg"/>
</dbReference>
<dbReference type="RefSeq" id="WP_025358164.1">
    <property type="nucleotide sequence ID" value="NZ_CP007155.1"/>
</dbReference>
<dbReference type="AlphaFoldDB" id="W5WJ15"/>